<dbReference type="EMBL" id="JBGFUD010002561">
    <property type="protein sequence ID" value="MFH4977729.1"/>
    <property type="molecule type" value="Genomic_DNA"/>
</dbReference>
<proteinExistence type="predicted"/>
<gene>
    <name evidence="7" type="ORF">AB6A40_004438</name>
</gene>
<evidence type="ECO:0000259" key="6">
    <source>
        <dbReference type="PROSITE" id="PS50262"/>
    </source>
</evidence>
<evidence type="ECO:0000256" key="4">
    <source>
        <dbReference type="ARBA" id="ARBA00023136"/>
    </source>
</evidence>
<evidence type="ECO:0000256" key="5">
    <source>
        <dbReference type="SAM" id="Phobius"/>
    </source>
</evidence>
<dbReference type="PANTHER" id="PTHR46895:SF2">
    <property type="entry name" value="G-PROTEIN COUPLED RECEPTORS FAMILY 1 PROFILE DOMAIN-CONTAINING PROTEIN"/>
    <property type="match status" value="1"/>
</dbReference>
<name>A0ABD6ECG4_9BILA</name>
<feature type="transmembrane region" description="Helical" evidence="5">
    <location>
        <begin position="342"/>
        <end position="365"/>
    </location>
</feature>
<dbReference type="InterPro" id="IPR019427">
    <property type="entry name" value="7TM_GPCR_serpentine_rcpt_Srw"/>
</dbReference>
<dbReference type="Gene3D" id="1.20.1070.10">
    <property type="entry name" value="Rhodopsin 7-helix transmembrane proteins"/>
    <property type="match status" value="1"/>
</dbReference>
<accession>A0ABD6ECG4</accession>
<keyword evidence="2 5" id="KW-0812">Transmembrane</keyword>
<comment type="caution">
    <text evidence="7">The sequence shown here is derived from an EMBL/GenBank/DDBJ whole genome shotgun (WGS) entry which is preliminary data.</text>
</comment>
<keyword evidence="4 5" id="KW-0472">Membrane</keyword>
<evidence type="ECO:0000313" key="8">
    <source>
        <dbReference type="Proteomes" id="UP001608902"/>
    </source>
</evidence>
<feature type="transmembrane region" description="Helical" evidence="5">
    <location>
        <begin position="106"/>
        <end position="127"/>
    </location>
</feature>
<sequence length="425" mass="48386">MNTQLFAWTVTICLYTFPIQFVFGAVGNTINLLVLVSTRMRNRTNTLLAATAVADTLFLCAIAPHYLARFPFFIRALNCLPNNRTRACYSSFYTFYMDFKTQFTFAANWFSASSSWLTVAVSADRLWAIKSPLLMRETVCSWSLAVLLACIFLVNALLSVHHNVAFAIIANNSTLAYKEHMVAQFRYVVRLLTVINVFMQVVLPLCLLSIFNLFLLYYLRNRKLIFRDPEKPPSRKNTKSSLSELQLTVAAYLQSFPKMSGGEAVSRASSDKRSQPTSESRCIMLRCSSAWSRQINLHQRHITLMVTLIVCSYLITHLPSSVLIVNMYLFNQDHLYRRKETYALALLSNFFVISGKVANFFLFCFSSSYFRSQVRRILFHRSTIGDNSINQNSGLIRAVESARRVKPPPHVILKESPDDVAVNSA</sequence>
<dbReference type="AlphaFoldDB" id="A0ABD6ECG4"/>
<feature type="transmembrane region" description="Helical" evidence="5">
    <location>
        <begin position="139"/>
        <end position="158"/>
    </location>
</feature>
<feature type="transmembrane region" description="Helical" evidence="5">
    <location>
        <begin position="197"/>
        <end position="219"/>
    </location>
</feature>
<reference evidence="7 8" key="1">
    <citation type="submission" date="2024-08" db="EMBL/GenBank/DDBJ databases">
        <title>Gnathostoma spinigerum genome.</title>
        <authorList>
            <person name="Gonzalez-Bertolin B."/>
            <person name="Monzon S."/>
            <person name="Zaballos A."/>
            <person name="Jimenez P."/>
            <person name="Dekumyoy P."/>
            <person name="Varona S."/>
            <person name="Cuesta I."/>
            <person name="Sumanam S."/>
            <person name="Adisakwattana P."/>
            <person name="Gasser R.B."/>
            <person name="Hernandez-Gonzalez A."/>
            <person name="Young N.D."/>
            <person name="Perteguer M.J."/>
        </authorList>
    </citation>
    <scope>NUCLEOTIDE SEQUENCE [LARGE SCALE GENOMIC DNA]</scope>
    <source>
        <strain evidence="7">AL3</strain>
        <tissue evidence="7">Liver</tissue>
    </source>
</reference>
<feature type="transmembrane region" description="Helical" evidence="5">
    <location>
        <begin position="6"/>
        <end position="35"/>
    </location>
</feature>
<feature type="domain" description="G-protein coupled receptors family 1 profile" evidence="6">
    <location>
        <begin position="27"/>
        <end position="363"/>
    </location>
</feature>
<dbReference type="CDD" id="cd14978">
    <property type="entry name" value="7tmA_FMRFamide_R-like"/>
    <property type="match status" value="1"/>
</dbReference>
<comment type="subcellular location">
    <subcellularLocation>
        <location evidence="1">Membrane</location>
    </subcellularLocation>
</comment>
<dbReference type="SMART" id="SM01381">
    <property type="entry name" value="7TM_GPCR_Srsx"/>
    <property type="match status" value="1"/>
</dbReference>
<dbReference type="Pfam" id="PF10324">
    <property type="entry name" value="7TM_GPCR_Srw"/>
    <property type="match status" value="1"/>
</dbReference>
<dbReference type="InterPro" id="IPR000276">
    <property type="entry name" value="GPCR_Rhodpsn"/>
</dbReference>
<feature type="transmembrane region" description="Helical" evidence="5">
    <location>
        <begin position="302"/>
        <end position="330"/>
    </location>
</feature>
<evidence type="ECO:0000256" key="1">
    <source>
        <dbReference type="ARBA" id="ARBA00004370"/>
    </source>
</evidence>
<dbReference type="PANTHER" id="PTHR46895">
    <property type="entry name" value="PROTEIN CBG20548-RELATED"/>
    <property type="match status" value="1"/>
</dbReference>
<evidence type="ECO:0000313" key="7">
    <source>
        <dbReference type="EMBL" id="MFH4977729.1"/>
    </source>
</evidence>
<dbReference type="PROSITE" id="PS50262">
    <property type="entry name" value="G_PROTEIN_RECEP_F1_2"/>
    <property type="match status" value="1"/>
</dbReference>
<dbReference type="InterPro" id="IPR017452">
    <property type="entry name" value="GPCR_Rhodpsn_7TM"/>
</dbReference>
<feature type="transmembrane region" description="Helical" evidence="5">
    <location>
        <begin position="47"/>
        <end position="67"/>
    </location>
</feature>
<protein>
    <recommendedName>
        <fullName evidence="6">G-protein coupled receptors family 1 profile domain-containing protein</fullName>
    </recommendedName>
</protein>
<evidence type="ECO:0000256" key="2">
    <source>
        <dbReference type="ARBA" id="ARBA00022692"/>
    </source>
</evidence>
<evidence type="ECO:0000256" key="3">
    <source>
        <dbReference type="ARBA" id="ARBA00022989"/>
    </source>
</evidence>
<dbReference type="PRINTS" id="PR00237">
    <property type="entry name" value="GPCRRHODOPSN"/>
</dbReference>
<dbReference type="SUPFAM" id="SSF81321">
    <property type="entry name" value="Family A G protein-coupled receptor-like"/>
    <property type="match status" value="1"/>
</dbReference>
<keyword evidence="3 5" id="KW-1133">Transmembrane helix</keyword>
<dbReference type="GO" id="GO:0016020">
    <property type="term" value="C:membrane"/>
    <property type="evidence" value="ECO:0007669"/>
    <property type="project" value="UniProtKB-SubCell"/>
</dbReference>
<dbReference type="Proteomes" id="UP001608902">
    <property type="component" value="Unassembled WGS sequence"/>
</dbReference>
<organism evidence="7 8">
    <name type="scientific">Gnathostoma spinigerum</name>
    <dbReference type="NCBI Taxonomy" id="75299"/>
    <lineage>
        <taxon>Eukaryota</taxon>
        <taxon>Metazoa</taxon>
        <taxon>Ecdysozoa</taxon>
        <taxon>Nematoda</taxon>
        <taxon>Chromadorea</taxon>
        <taxon>Rhabditida</taxon>
        <taxon>Spirurina</taxon>
        <taxon>Gnathostomatomorpha</taxon>
        <taxon>Gnathostomatoidea</taxon>
        <taxon>Gnathostomatidae</taxon>
        <taxon>Gnathostoma</taxon>
    </lineage>
</organism>
<keyword evidence="8" id="KW-1185">Reference proteome</keyword>